<reference evidence="5" key="1">
    <citation type="submission" date="2018-02" db="EMBL/GenBank/DDBJ databases">
        <authorList>
            <person name="Kim S.-K."/>
            <person name="Jung H.-I."/>
            <person name="Lee S.-W."/>
        </authorList>
    </citation>
    <scope>NUCLEOTIDE SEQUENCE</scope>
    <source>
        <strain evidence="5">SK3146</strain>
    </source>
</reference>
<evidence type="ECO:0000313" key="5">
    <source>
        <dbReference type="EMBL" id="UQZ84647.1"/>
    </source>
</evidence>
<protein>
    <submittedName>
        <fullName evidence="5">Sn-glycerol-3-phosphate-binding periplasmic protein UgpB</fullName>
    </submittedName>
</protein>
<keyword evidence="6" id="KW-1185">Reference proteome</keyword>
<evidence type="ECO:0000256" key="1">
    <source>
        <dbReference type="ARBA" id="ARBA00008520"/>
    </source>
</evidence>
<comment type="similarity">
    <text evidence="1">Belongs to the bacterial solute-binding protein 1 family.</text>
</comment>
<dbReference type="SUPFAM" id="SSF53850">
    <property type="entry name" value="Periplasmic binding protein-like II"/>
    <property type="match status" value="1"/>
</dbReference>
<gene>
    <name evidence="5" type="primary">ugpB_8</name>
    <name evidence="5" type="ORF">SK3146_03902</name>
</gene>
<evidence type="ECO:0000256" key="3">
    <source>
        <dbReference type="ARBA" id="ARBA00022729"/>
    </source>
</evidence>
<reference evidence="5" key="2">
    <citation type="journal article" date="2021" name="J Anim Sci Technol">
        <title>Complete genome sequence of Paenibacillus konkukensis sp. nov. SK3146 as a potential probiotic strain.</title>
        <authorList>
            <person name="Jung H.I."/>
            <person name="Park S."/>
            <person name="Niu K.M."/>
            <person name="Lee S.W."/>
            <person name="Kothari D."/>
            <person name="Yi K.J."/>
            <person name="Kim S.K."/>
        </authorList>
    </citation>
    <scope>NUCLEOTIDE SEQUENCE</scope>
    <source>
        <strain evidence="5">SK3146</strain>
    </source>
</reference>
<organism evidence="5 6">
    <name type="scientific">Paenibacillus konkukensis</name>
    <dbReference type="NCBI Taxonomy" id="2020716"/>
    <lineage>
        <taxon>Bacteria</taxon>
        <taxon>Bacillati</taxon>
        <taxon>Bacillota</taxon>
        <taxon>Bacilli</taxon>
        <taxon>Bacillales</taxon>
        <taxon>Paenibacillaceae</taxon>
        <taxon>Paenibacillus</taxon>
    </lineage>
</organism>
<dbReference type="Gene3D" id="3.40.190.10">
    <property type="entry name" value="Periplasmic binding protein-like II"/>
    <property type="match status" value="2"/>
</dbReference>
<dbReference type="Proteomes" id="UP001057134">
    <property type="component" value="Chromosome"/>
</dbReference>
<evidence type="ECO:0000313" key="6">
    <source>
        <dbReference type="Proteomes" id="UP001057134"/>
    </source>
</evidence>
<accession>A0ABY4RRS0</accession>
<sequence>MMRRRPKSFLPVMLILMFIPLVLAGCNSAILEQTAAAKSAGKDKKQQVTTLHFWFSIGGEFQRDFQKYVIEEFEKTHPGIKVKLTIAEDADKTHISDKLLAAIAGKSSPDVAVIDRFTIGSMAAKGAVEDISDLVRRDGIQSADYDPGAWEEVRYQNKVYGLPFLADTRAMYYNKTLMRNAGLNPERPPGTIEELDDMVEKLFIKNKKGKYEQVGFVPWMGQGSLFTHGLNFGARFAGKNGEFDLSEPQTAQALKWMTSYAKKYDIANLSEFSDTTAQIGVSPFWTGKIGFVFEGNWILRDLEKYRPEFEWGVAPMPSVHGSPQTSWIGGNAMIIPKGAVQRELAWSFIKYAAQKDGNFRWAEHAGGTGLMTSMPAVNERLGLSQDHNMRVFLDLMSTSQIRPVSPAASFYWAETYRIRDLAINGKGGPAALLQEAKDNIGAELAKIKRQEK</sequence>
<evidence type="ECO:0000256" key="2">
    <source>
        <dbReference type="ARBA" id="ARBA00022448"/>
    </source>
</evidence>
<dbReference type="Pfam" id="PF01547">
    <property type="entry name" value="SBP_bac_1"/>
    <property type="match status" value="1"/>
</dbReference>
<keyword evidence="3 4" id="KW-0732">Signal</keyword>
<dbReference type="CDD" id="cd14748">
    <property type="entry name" value="PBP2_UgpB"/>
    <property type="match status" value="1"/>
</dbReference>
<name>A0ABY4RRS0_9BACL</name>
<dbReference type="PANTHER" id="PTHR30061:SF50">
    <property type="entry name" value="MALTOSE_MALTODEXTRIN-BINDING PERIPLASMIC PROTEIN"/>
    <property type="match status" value="1"/>
</dbReference>
<feature type="chain" id="PRO_5045700374" evidence="4">
    <location>
        <begin position="25"/>
        <end position="452"/>
    </location>
</feature>
<feature type="signal peptide" evidence="4">
    <location>
        <begin position="1"/>
        <end position="24"/>
    </location>
</feature>
<dbReference type="InterPro" id="IPR006059">
    <property type="entry name" value="SBP"/>
</dbReference>
<keyword evidence="2" id="KW-0813">Transport</keyword>
<proteinExistence type="inferred from homology"/>
<dbReference type="EMBL" id="CP027059">
    <property type="protein sequence ID" value="UQZ84647.1"/>
    <property type="molecule type" value="Genomic_DNA"/>
</dbReference>
<evidence type="ECO:0000256" key="4">
    <source>
        <dbReference type="SAM" id="SignalP"/>
    </source>
</evidence>
<dbReference type="PANTHER" id="PTHR30061">
    <property type="entry name" value="MALTOSE-BINDING PERIPLASMIC PROTEIN"/>
    <property type="match status" value="1"/>
</dbReference>
<dbReference type="PROSITE" id="PS51257">
    <property type="entry name" value="PROKAR_LIPOPROTEIN"/>
    <property type="match status" value="1"/>
</dbReference>